<evidence type="ECO:0000313" key="2">
    <source>
        <dbReference type="Proteomes" id="UP000015106"/>
    </source>
</evidence>
<reference evidence="1" key="2">
    <citation type="submission" date="2018-03" db="EMBL/GenBank/DDBJ databases">
        <title>The Triticum urartu genome reveals the dynamic nature of wheat genome evolution.</title>
        <authorList>
            <person name="Ling H."/>
            <person name="Ma B."/>
            <person name="Shi X."/>
            <person name="Liu H."/>
            <person name="Dong L."/>
            <person name="Sun H."/>
            <person name="Cao Y."/>
            <person name="Gao Q."/>
            <person name="Zheng S."/>
            <person name="Li Y."/>
            <person name="Yu Y."/>
            <person name="Du H."/>
            <person name="Qi M."/>
            <person name="Li Y."/>
            <person name="Yu H."/>
            <person name="Cui Y."/>
            <person name="Wang N."/>
            <person name="Chen C."/>
            <person name="Wu H."/>
            <person name="Zhao Y."/>
            <person name="Zhang J."/>
            <person name="Li Y."/>
            <person name="Zhou W."/>
            <person name="Zhang B."/>
            <person name="Hu W."/>
            <person name="Eijk M."/>
            <person name="Tang J."/>
            <person name="Witsenboer H."/>
            <person name="Zhao S."/>
            <person name="Li Z."/>
            <person name="Zhang A."/>
            <person name="Wang D."/>
            <person name="Liang C."/>
        </authorList>
    </citation>
    <scope>NUCLEOTIDE SEQUENCE [LARGE SCALE GENOMIC DNA]</scope>
    <source>
        <strain evidence="1">cv. G1812</strain>
    </source>
</reference>
<accession>A0A8R7QV31</accession>
<organism evidence="1 2">
    <name type="scientific">Triticum urartu</name>
    <name type="common">Red wild einkorn</name>
    <name type="synonym">Crithodium urartu</name>
    <dbReference type="NCBI Taxonomy" id="4572"/>
    <lineage>
        <taxon>Eukaryota</taxon>
        <taxon>Viridiplantae</taxon>
        <taxon>Streptophyta</taxon>
        <taxon>Embryophyta</taxon>
        <taxon>Tracheophyta</taxon>
        <taxon>Spermatophyta</taxon>
        <taxon>Magnoliopsida</taxon>
        <taxon>Liliopsida</taxon>
        <taxon>Poales</taxon>
        <taxon>Poaceae</taxon>
        <taxon>BOP clade</taxon>
        <taxon>Pooideae</taxon>
        <taxon>Triticodae</taxon>
        <taxon>Triticeae</taxon>
        <taxon>Triticinae</taxon>
        <taxon>Triticum</taxon>
    </lineage>
</organism>
<evidence type="ECO:0000313" key="1">
    <source>
        <dbReference type="EnsemblPlants" id="TuG1812G0600003402.01.T01"/>
    </source>
</evidence>
<name>A0A8R7QV31_TRIUA</name>
<protein>
    <submittedName>
        <fullName evidence="1">Uncharacterized protein</fullName>
    </submittedName>
</protein>
<dbReference type="Proteomes" id="UP000015106">
    <property type="component" value="Chromosome 6"/>
</dbReference>
<keyword evidence="2" id="KW-1185">Reference proteome</keyword>
<dbReference type="EnsemblPlants" id="TuG1812G0600003402.01.T01">
    <property type="protein sequence ID" value="TuG1812G0600003402.01.T01"/>
    <property type="gene ID" value="TuG1812G0600003402.01"/>
</dbReference>
<dbReference type="Gramene" id="TuG1812G0600003402.01.T01">
    <property type="protein sequence ID" value="TuG1812G0600003402.01.T01"/>
    <property type="gene ID" value="TuG1812G0600003402.01"/>
</dbReference>
<proteinExistence type="predicted"/>
<reference evidence="2" key="1">
    <citation type="journal article" date="2013" name="Nature">
        <title>Draft genome of the wheat A-genome progenitor Triticum urartu.</title>
        <authorList>
            <person name="Ling H.Q."/>
            <person name="Zhao S."/>
            <person name="Liu D."/>
            <person name="Wang J."/>
            <person name="Sun H."/>
            <person name="Zhang C."/>
            <person name="Fan H."/>
            <person name="Li D."/>
            <person name="Dong L."/>
            <person name="Tao Y."/>
            <person name="Gao C."/>
            <person name="Wu H."/>
            <person name="Li Y."/>
            <person name="Cui Y."/>
            <person name="Guo X."/>
            <person name="Zheng S."/>
            <person name="Wang B."/>
            <person name="Yu K."/>
            <person name="Liang Q."/>
            <person name="Yang W."/>
            <person name="Lou X."/>
            <person name="Chen J."/>
            <person name="Feng M."/>
            <person name="Jian J."/>
            <person name="Zhang X."/>
            <person name="Luo G."/>
            <person name="Jiang Y."/>
            <person name="Liu J."/>
            <person name="Wang Z."/>
            <person name="Sha Y."/>
            <person name="Zhang B."/>
            <person name="Wu H."/>
            <person name="Tang D."/>
            <person name="Shen Q."/>
            <person name="Xue P."/>
            <person name="Zou S."/>
            <person name="Wang X."/>
            <person name="Liu X."/>
            <person name="Wang F."/>
            <person name="Yang Y."/>
            <person name="An X."/>
            <person name="Dong Z."/>
            <person name="Zhang K."/>
            <person name="Zhang X."/>
            <person name="Luo M.C."/>
            <person name="Dvorak J."/>
            <person name="Tong Y."/>
            <person name="Wang J."/>
            <person name="Yang H."/>
            <person name="Li Z."/>
            <person name="Wang D."/>
            <person name="Zhang A."/>
            <person name="Wang J."/>
        </authorList>
    </citation>
    <scope>NUCLEOTIDE SEQUENCE</scope>
    <source>
        <strain evidence="2">cv. G1812</strain>
    </source>
</reference>
<dbReference type="AlphaFoldDB" id="A0A8R7QV31"/>
<reference evidence="1" key="3">
    <citation type="submission" date="2022-06" db="UniProtKB">
        <authorList>
            <consortium name="EnsemblPlants"/>
        </authorList>
    </citation>
    <scope>IDENTIFICATION</scope>
</reference>
<sequence>MVAAPPGDLAAAFAFGGEAVAPPLDAEGAGAAARCSPWHLLKTEADWPQAVGRASTRVMLIGIGVVLASRAAQRHFTVAGVPTAVFTSVQQALGGRADLLPGIT</sequence>